<keyword evidence="3" id="KW-1185">Reference proteome</keyword>
<protein>
    <submittedName>
        <fullName evidence="2">Uncharacterized protein</fullName>
    </submittedName>
</protein>
<dbReference type="AlphaFoldDB" id="A0AAP0F2W1"/>
<dbReference type="Gene3D" id="1.25.10.10">
    <property type="entry name" value="Leucine-rich Repeat Variant"/>
    <property type="match status" value="1"/>
</dbReference>
<feature type="coiled-coil region" evidence="1">
    <location>
        <begin position="12"/>
        <end position="81"/>
    </location>
</feature>
<gene>
    <name evidence="2" type="ORF">Scep_024028</name>
</gene>
<dbReference type="PANTHER" id="PTHR35834">
    <property type="entry name" value="ARMADILLO-TYPE FOLD PROTEIN-RELATED"/>
    <property type="match status" value="1"/>
</dbReference>
<dbReference type="EMBL" id="JBBNAG010000010">
    <property type="protein sequence ID" value="KAK9100598.1"/>
    <property type="molecule type" value="Genomic_DNA"/>
</dbReference>
<dbReference type="Proteomes" id="UP001419268">
    <property type="component" value="Unassembled WGS sequence"/>
</dbReference>
<keyword evidence="1" id="KW-0175">Coiled coil</keyword>
<dbReference type="InterPro" id="IPR016024">
    <property type="entry name" value="ARM-type_fold"/>
</dbReference>
<dbReference type="PANTHER" id="PTHR35834:SF2">
    <property type="entry name" value="ATAXIN-10 DOMAIN-CONTAINING PROTEIN"/>
    <property type="match status" value="1"/>
</dbReference>
<evidence type="ECO:0000313" key="3">
    <source>
        <dbReference type="Proteomes" id="UP001419268"/>
    </source>
</evidence>
<evidence type="ECO:0000313" key="2">
    <source>
        <dbReference type="EMBL" id="KAK9100598.1"/>
    </source>
</evidence>
<comment type="caution">
    <text evidence="2">The sequence shown here is derived from an EMBL/GenBank/DDBJ whole genome shotgun (WGS) entry which is preliminary data.</text>
</comment>
<proteinExistence type="predicted"/>
<evidence type="ECO:0000256" key="1">
    <source>
        <dbReference type="SAM" id="Coils"/>
    </source>
</evidence>
<sequence length="382" mass="42651">MAGEDEIQNNETKQVTKVLESLKQASQDLQNNHSNSTIEALLELESEADPIFSIDPNLSNLSNLLSDLKNHLEELHQLKGHSIGSIIRRRFKTHEISRVAGEIQTQIQAWIDRENIEILVETLQGSDEDENKVRILTQFADRVSQGFNRDLQDLVLKSKVFSVLELTLCDAKSSKRVRESAASAVGALVQFNKDVFVGEVLMGHAVKALIDMGTNCSIKVLCTLIRSIKSPLVDEIEANKETPKIISFLSSEDLAIKVIAFDCVLEIGYFGRKEAIEAMLEEGLIKRLVELQRSELGGDLIEMGSGHRMGDESSRDREKYLEDHPFASCVARFAIQLEVGEGLRQREKRMLKQVILRRVREACASEAVAATILAEVLWGASL</sequence>
<dbReference type="InterPro" id="IPR011989">
    <property type="entry name" value="ARM-like"/>
</dbReference>
<accession>A0AAP0F2W1</accession>
<name>A0AAP0F2W1_9MAGN</name>
<organism evidence="2 3">
    <name type="scientific">Stephania cephalantha</name>
    <dbReference type="NCBI Taxonomy" id="152367"/>
    <lineage>
        <taxon>Eukaryota</taxon>
        <taxon>Viridiplantae</taxon>
        <taxon>Streptophyta</taxon>
        <taxon>Embryophyta</taxon>
        <taxon>Tracheophyta</taxon>
        <taxon>Spermatophyta</taxon>
        <taxon>Magnoliopsida</taxon>
        <taxon>Ranunculales</taxon>
        <taxon>Menispermaceae</taxon>
        <taxon>Menispermoideae</taxon>
        <taxon>Cissampelideae</taxon>
        <taxon>Stephania</taxon>
    </lineage>
</organism>
<dbReference type="SUPFAM" id="SSF48371">
    <property type="entry name" value="ARM repeat"/>
    <property type="match status" value="1"/>
</dbReference>
<reference evidence="2 3" key="1">
    <citation type="submission" date="2024-01" db="EMBL/GenBank/DDBJ databases">
        <title>Genome assemblies of Stephania.</title>
        <authorList>
            <person name="Yang L."/>
        </authorList>
    </citation>
    <scope>NUCLEOTIDE SEQUENCE [LARGE SCALE GENOMIC DNA]</scope>
    <source>
        <strain evidence="2">JXDWG</strain>
        <tissue evidence="2">Leaf</tissue>
    </source>
</reference>